<evidence type="ECO:0000256" key="1">
    <source>
        <dbReference type="SAM" id="MobiDB-lite"/>
    </source>
</evidence>
<feature type="region of interest" description="Disordered" evidence="1">
    <location>
        <begin position="51"/>
        <end position="89"/>
    </location>
</feature>
<feature type="compositionally biased region" description="Polar residues" evidence="1">
    <location>
        <begin position="59"/>
        <end position="68"/>
    </location>
</feature>
<evidence type="ECO:0000313" key="2">
    <source>
        <dbReference type="EMBL" id="KAF9810543.1"/>
    </source>
</evidence>
<name>A0A8H7NZK4_9APHY</name>
<accession>A0A8H7NZK4</accession>
<evidence type="ECO:0000313" key="3">
    <source>
        <dbReference type="Proteomes" id="UP000639403"/>
    </source>
</evidence>
<dbReference type="PANTHER" id="PTHR28266">
    <property type="entry name" value="54S RIBOSOMAL PROTEIN L20, MITOCHONDRIAL"/>
    <property type="match status" value="1"/>
</dbReference>
<dbReference type="Proteomes" id="UP000639403">
    <property type="component" value="Unassembled WGS sequence"/>
</dbReference>
<dbReference type="AlphaFoldDB" id="A0A8H7NZK4"/>
<reference evidence="2" key="1">
    <citation type="submission" date="2020-11" db="EMBL/GenBank/DDBJ databases">
        <authorList>
            <person name="Koelle M."/>
            <person name="Horta M.A.C."/>
            <person name="Nowrousian M."/>
            <person name="Ohm R.A."/>
            <person name="Benz P."/>
            <person name="Pilgard A."/>
        </authorList>
    </citation>
    <scope>NUCLEOTIDE SEQUENCE</scope>
    <source>
        <strain evidence="2">FPRL280</strain>
    </source>
</reference>
<dbReference type="PANTHER" id="PTHR28266:SF1">
    <property type="entry name" value="LARGE RIBOSOMAL SUBUNIT PROTEIN ML58"/>
    <property type="match status" value="1"/>
</dbReference>
<gene>
    <name evidence="2" type="ORF">IEO21_06866</name>
</gene>
<comment type="caution">
    <text evidence="2">The sequence shown here is derived from an EMBL/GenBank/DDBJ whole genome shotgun (WGS) entry which is preliminary data.</text>
</comment>
<dbReference type="Pfam" id="PF12824">
    <property type="entry name" value="MRP-L20"/>
    <property type="match status" value="1"/>
</dbReference>
<dbReference type="InterPro" id="IPR024388">
    <property type="entry name" value="Ribosomal_mL58"/>
</dbReference>
<dbReference type="GO" id="GO:0005762">
    <property type="term" value="C:mitochondrial large ribosomal subunit"/>
    <property type="evidence" value="ECO:0007669"/>
    <property type="project" value="TreeGrafter"/>
</dbReference>
<organism evidence="2 3">
    <name type="scientific">Rhodonia placenta</name>
    <dbReference type="NCBI Taxonomy" id="104341"/>
    <lineage>
        <taxon>Eukaryota</taxon>
        <taxon>Fungi</taxon>
        <taxon>Dikarya</taxon>
        <taxon>Basidiomycota</taxon>
        <taxon>Agaricomycotina</taxon>
        <taxon>Agaricomycetes</taxon>
        <taxon>Polyporales</taxon>
        <taxon>Adustoporiaceae</taxon>
        <taxon>Rhodonia</taxon>
    </lineage>
</organism>
<sequence length="179" mass="20329">MATSAIKLRLPLVRTYATRLPQKPPYRAPDPLINNAHAAYQSLPEDLTFIHRPPPTAPSPLSYTSSPASPLLKSHASDTGAPLPPTLRTLQDAPTRLTTEAIAEMRRLRKEDPATWTRAALAKKFGCTSLFIMKMAPLDKSERRRVLDKRDAEHEDSRSRWGEKKAFFREAARKRKEFW</sequence>
<proteinExistence type="predicted"/>
<reference evidence="2" key="2">
    <citation type="journal article" name="Front. Microbiol.">
        <title>Degradative Capacity of Two Strains of Rhodonia placenta: From Phenotype to Genotype.</title>
        <authorList>
            <person name="Kolle M."/>
            <person name="Horta M.A.C."/>
            <person name="Nowrousian M."/>
            <person name="Ohm R.A."/>
            <person name="Benz J.P."/>
            <person name="Pilgard A."/>
        </authorList>
    </citation>
    <scope>NUCLEOTIDE SEQUENCE</scope>
    <source>
        <strain evidence="2">FPRL280</strain>
    </source>
</reference>
<evidence type="ECO:0008006" key="4">
    <source>
        <dbReference type="Google" id="ProtNLM"/>
    </source>
</evidence>
<dbReference type="GO" id="GO:0003735">
    <property type="term" value="F:structural constituent of ribosome"/>
    <property type="evidence" value="ECO:0007669"/>
    <property type="project" value="TreeGrafter"/>
</dbReference>
<protein>
    <recommendedName>
        <fullName evidence="4">60S ribosomal protein L20</fullName>
    </recommendedName>
</protein>
<dbReference type="EMBL" id="JADOXO010000169">
    <property type="protein sequence ID" value="KAF9810543.1"/>
    <property type="molecule type" value="Genomic_DNA"/>
</dbReference>